<feature type="region of interest" description="Disordered" evidence="1">
    <location>
        <begin position="32"/>
        <end position="54"/>
    </location>
</feature>
<sequence>MDLASCAESVRGIGSRLVSWQKIPHRRRDFEVDGASRGGHEKPPLTPPTATNATDAYRLGCEVADRWRRW</sequence>
<name>A0A1R3JIF1_9ROSI</name>
<keyword evidence="3" id="KW-1185">Reference proteome</keyword>
<proteinExistence type="predicted"/>
<accession>A0A1R3JIF1</accession>
<dbReference type="EMBL" id="AWUE01016005">
    <property type="protein sequence ID" value="OMO94545.1"/>
    <property type="molecule type" value="Genomic_DNA"/>
</dbReference>
<evidence type="ECO:0000313" key="3">
    <source>
        <dbReference type="Proteomes" id="UP000187203"/>
    </source>
</evidence>
<evidence type="ECO:0000256" key="1">
    <source>
        <dbReference type="SAM" id="MobiDB-lite"/>
    </source>
</evidence>
<evidence type="ECO:0000313" key="2">
    <source>
        <dbReference type="EMBL" id="OMO94545.1"/>
    </source>
</evidence>
<gene>
    <name evidence="2" type="ORF">COLO4_16293</name>
</gene>
<dbReference type="AlphaFoldDB" id="A0A1R3JIF1"/>
<organism evidence="2 3">
    <name type="scientific">Corchorus olitorius</name>
    <dbReference type="NCBI Taxonomy" id="93759"/>
    <lineage>
        <taxon>Eukaryota</taxon>
        <taxon>Viridiplantae</taxon>
        <taxon>Streptophyta</taxon>
        <taxon>Embryophyta</taxon>
        <taxon>Tracheophyta</taxon>
        <taxon>Spermatophyta</taxon>
        <taxon>Magnoliopsida</taxon>
        <taxon>eudicotyledons</taxon>
        <taxon>Gunneridae</taxon>
        <taxon>Pentapetalae</taxon>
        <taxon>rosids</taxon>
        <taxon>malvids</taxon>
        <taxon>Malvales</taxon>
        <taxon>Malvaceae</taxon>
        <taxon>Grewioideae</taxon>
        <taxon>Apeibeae</taxon>
        <taxon>Corchorus</taxon>
    </lineage>
</organism>
<dbReference type="Proteomes" id="UP000187203">
    <property type="component" value="Unassembled WGS sequence"/>
</dbReference>
<comment type="caution">
    <text evidence="2">The sequence shown here is derived from an EMBL/GenBank/DDBJ whole genome shotgun (WGS) entry which is preliminary data.</text>
</comment>
<protein>
    <submittedName>
        <fullName evidence="2">Uncharacterized protein</fullName>
    </submittedName>
</protein>
<reference evidence="3" key="1">
    <citation type="submission" date="2013-09" db="EMBL/GenBank/DDBJ databases">
        <title>Corchorus olitorius genome sequencing.</title>
        <authorList>
            <person name="Alam M."/>
            <person name="Haque M.S."/>
            <person name="Islam M.S."/>
            <person name="Emdad E.M."/>
            <person name="Islam M.M."/>
            <person name="Ahmed B."/>
            <person name="Halim A."/>
            <person name="Hossen Q.M.M."/>
            <person name="Hossain M.Z."/>
            <person name="Ahmed R."/>
            <person name="Khan M.M."/>
            <person name="Islam R."/>
            <person name="Rashid M.M."/>
            <person name="Khan S.A."/>
            <person name="Rahman M.S."/>
            <person name="Alam M."/>
            <person name="Yahiya A.S."/>
            <person name="Khan M.S."/>
            <person name="Azam M.S."/>
            <person name="Haque T."/>
            <person name="Lashkar M.Z.H."/>
            <person name="Akhand A.I."/>
            <person name="Morshed G."/>
            <person name="Roy S."/>
            <person name="Uddin K.S."/>
            <person name="Rabeya T."/>
            <person name="Hossain A.S."/>
            <person name="Chowdhury A."/>
            <person name="Snigdha A.R."/>
            <person name="Mortoza M.S."/>
            <person name="Matin S.A."/>
            <person name="Hoque S.M.E."/>
            <person name="Islam M.K."/>
            <person name="Roy D.K."/>
            <person name="Haider R."/>
            <person name="Moosa M.M."/>
            <person name="Elias S.M."/>
            <person name="Hasan A.M."/>
            <person name="Jahan S."/>
            <person name="Shafiuddin M."/>
            <person name="Mahmood N."/>
            <person name="Shommy N.S."/>
        </authorList>
    </citation>
    <scope>NUCLEOTIDE SEQUENCE [LARGE SCALE GENOMIC DNA]</scope>
    <source>
        <strain evidence="3">cv. O-4</strain>
    </source>
</reference>